<dbReference type="PANTHER" id="PTHR45339:SF1">
    <property type="entry name" value="HYBRID SIGNAL TRANSDUCTION HISTIDINE KINASE J"/>
    <property type="match status" value="1"/>
</dbReference>
<dbReference type="SMART" id="SM00448">
    <property type="entry name" value="REC"/>
    <property type="match status" value="1"/>
</dbReference>
<evidence type="ECO:0000313" key="8">
    <source>
        <dbReference type="Proteomes" id="UP000429232"/>
    </source>
</evidence>
<dbReference type="CDD" id="cd16922">
    <property type="entry name" value="HATPase_EvgS-ArcB-TorS-like"/>
    <property type="match status" value="1"/>
</dbReference>
<dbReference type="InterPro" id="IPR001789">
    <property type="entry name" value="Sig_transdc_resp-reg_receiver"/>
</dbReference>
<keyword evidence="4" id="KW-0808">Transferase</keyword>
<dbReference type="RefSeq" id="WP_157525503.1">
    <property type="nucleotide sequence ID" value="NZ_CP066775.1"/>
</dbReference>
<reference evidence="7 8" key="1">
    <citation type="submission" date="2020-12" db="EMBL/GenBank/DDBJ databases">
        <title>HMF7856_wgs.fasta genome submission.</title>
        <authorList>
            <person name="Kang H."/>
            <person name="Kim H."/>
            <person name="Joh K."/>
        </authorList>
    </citation>
    <scope>NUCLEOTIDE SEQUENCE [LARGE SCALE GENOMIC DNA]</scope>
    <source>
        <strain evidence="7 8">HMF7856</strain>
    </source>
</reference>
<dbReference type="SMART" id="SM00086">
    <property type="entry name" value="PAC"/>
    <property type="match status" value="3"/>
</dbReference>
<organism evidence="7 8">
    <name type="scientific">Mucilaginibacter ginkgonis</name>
    <dbReference type="NCBI Taxonomy" id="2682091"/>
    <lineage>
        <taxon>Bacteria</taxon>
        <taxon>Pseudomonadati</taxon>
        <taxon>Bacteroidota</taxon>
        <taxon>Sphingobacteriia</taxon>
        <taxon>Sphingobacteriales</taxon>
        <taxon>Sphingobacteriaceae</taxon>
        <taxon>Mucilaginibacter</taxon>
    </lineage>
</organism>
<dbReference type="Pfam" id="PF00512">
    <property type="entry name" value="HisKA"/>
    <property type="match status" value="1"/>
</dbReference>
<dbReference type="PROSITE" id="PS50113">
    <property type="entry name" value="PAC"/>
    <property type="match status" value="3"/>
</dbReference>
<dbReference type="Pfam" id="PF01590">
    <property type="entry name" value="GAF"/>
    <property type="match status" value="1"/>
</dbReference>
<gene>
    <name evidence="7" type="ORF">GO620_011490</name>
</gene>
<dbReference type="InterPro" id="IPR001610">
    <property type="entry name" value="PAC"/>
</dbReference>
<dbReference type="Pfam" id="PF02518">
    <property type="entry name" value="HATPase_c"/>
    <property type="match status" value="1"/>
</dbReference>
<dbReference type="SMART" id="SM00388">
    <property type="entry name" value="HisKA"/>
    <property type="match status" value="1"/>
</dbReference>
<dbReference type="NCBIfam" id="TIGR00229">
    <property type="entry name" value="sensory_box"/>
    <property type="match status" value="4"/>
</dbReference>
<keyword evidence="6" id="KW-0902">Two-component regulatory system</keyword>
<dbReference type="AlphaFoldDB" id="A0A6I4I114"/>
<dbReference type="InterPro" id="IPR036097">
    <property type="entry name" value="HisK_dim/P_sf"/>
</dbReference>
<dbReference type="SUPFAM" id="SSF55874">
    <property type="entry name" value="ATPase domain of HSP90 chaperone/DNA topoisomerase II/histidine kinase"/>
    <property type="match status" value="1"/>
</dbReference>
<dbReference type="InterPro" id="IPR003594">
    <property type="entry name" value="HATPase_dom"/>
</dbReference>
<dbReference type="SUPFAM" id="SSF52172">
    <property type="entry name" value="CheY-like"/>
    <property type="match status" value="1"/>
</dbReference>
<dbReference type="Pfam" id="PF13426">
    <property type="entry name" value="PAS_9"/>
    <property type="match status" value="4"/>
</dbReference>
<dbReference type="Gene3D" id="3.40.50.2300">
    <property type="match status" value="1"/>
</dbReference>
<dbReference type="SMART" id="SM00387">
    <property type="entry name" value="HATPase_c"/>
    <property type="match status" value="1"/>
</dbReference>
<evidence type="ECO:0000256" key="1">
    <source>
        <dbReference type="ARBA" id="ARBA00000085"/>
    </source>
</evidence>
<dbReference type="PROSITE" id="PS50112">
    <property type="entry name" value="PAS"/>
    <property type="match status" value="4"/>
</dbReference>
<dbReference type="InterPro" id="IPR000014">
    <property type="entry name" value="PAS"/>
</dbReference>
<dbReference type="PANTHER" id="PTHR45339">
    <property type="entry name" value="HYBRID SIGNAL TRANSDUCTION HISTIDINE KINASE J"/>
    <property type="match status" value="1"/>
</dbReference>
<evidence type="ECO:0000256" key="5">
    <source>
        <dbReference type="ARBA" id="ARBA00022777"/>
    </source>
</evidence>
<dbReference type="SMART" id="SM00065">
    <property type="entry name" value="GAF"/>
    <property type="match status" value="1"/>
</dbReference>
<dbReference type="Gene3D" id="3.30.450.40">
    <property type="match status" value="1"/>
</dbReference>
<dbReference type="Gene3D" id="3.30.450.20">
    <property type="entry name" value="PAS domain"/>
    <property type="match status" value="4"/>
</dbReference>
<dbReference type="Gene3D" id="3.30.565.10">
    <property type="entry name" value="Histidine kinase-like ATPase, C-terminal domain"/>
    <property type="match status" value="1"/>
</dbReference>
<dbReference type="Gene3D" id="1.10.287.130">
    <property type="match status" value="1"/>
</dbReference>
<dbReference type="InterPro" id="IPR003661">
    <property type="entry name" value="HisK_dim/P_dom"/>
</dbReference>
<dbReference type="CDD" id="cd00082">
    <property type="entry name" value="HisKA"/>
    <property type="match status" value="1"/>
</dbReference>
<dbReference type="FunFam" id="3.30.565.10:FF:000010">
    <property type="entry name" value="Sensor histidine kinase RcsC"/>
    <property type="match status" value="1"/>
</dbReference>
<dbReference type="SUPFAM" id="SSF55785">
    <property type="entry name" value="PYP-like sensor domain (PAS domain)"/>
    <property type="match status" value="4"/>
</dbReference>
<proteinExistence type="predicted"/>
<dbReference type="EMBL" id="CP066775">
    <property type="protein sequence ID" value="QQL48800.1"/>
    <property type="molecule type" value="Genomic_DNA"/>
</dbReference>
<evidence type="ECO:0000256" key="2">
    <source>
        <dbReference type="ARBA" id="ARBA00012438"/>
    </source>
</evidence>
<keyword evidence="5" id="KW-0418">Kinase</keyword>
<dbReference type="InterPro" id="IPR003018">
    <property type="entry name" value="GAF"/>
</dbReference>
<evidence type="ECO:0000313" key="7">
    <source>
        <dbReference type="EMBL" id="QQL48800.1"/>
    </source>
</evidence>
<dbReference type="InterPro" id="IPR035965">
    <property type="entry name" value="PAS-like_dom_sf"/>
</dbReference>
<dbReference type="SUPFAM" id="SSF47384">
    <property type="entry name" value="Homodimeric domain of signal transducing histidine kinase"/>
    <property type="match status" value="1"/>
</dbReference>
<dbReference type="InterPro" id="IPR000700">
    <property type="entry name" value="PAS-assoc_C"/>
</dbReference>
<dbReference type="InterPro" id="IPR004358">
    <property type="entry name" value="Sig_transdc_His_kin-like_C"/>
</dbReference>
<dbReference type="Pfam" id="PF00072">
    <property type="entry name" value="Response_reg"/>
    <property type="match status" value="1"/>
</dbReference>
<dbReference type="PROSITE" id="PS50109">
    <property type="entry name" value="HIS_KIN"/>
    <property type="match status" value="1"/>
</dbReference>
<sequence>MSVANYPVPSNESERLIALHSYDILDSMPEEQFNAITRLTAYICQVPFAFITFIDKDRQWFKALVGMDIESIPRADSFCNYTIADDKIHEVNDASVDERFADHANVKNGGIMYYAGAPLIDPDGYHLGSLCVFDTKPRKLTDEQRDALTTLAGEVISHLVLRKQKKELEETLIWHHEFYNLFNSSPEIHCITDRALNILLINQAVENILGYKAEDIEGKPIWRFFNDDKRDEMLLLIKNNGELGTAFELETPVRTVKGLRWISWTVKPNGERWYASGRDVTIQKRDEAQLEMLSLVASKVSNGIVISDGNDNVVWTNDSFEEITGYSLADVRSKPLRNVLNGKLGANISVKDFEELLASRQSYEVDLNIKRKDGKDIWISVMNSVIKNERGEVERQIRGITDITQRKETEKDLEILSSAVRKSPSGILIRDAERRIVWMNEALEKITGYTLEEMKGKPFGEMLIGPETDVSAFEKAVALMAENKPYSIEILIYRKDGSQVWTYLHNSPYFNANGEVERNILIAIDITERKKTEQQLAYLSLVASNTLSGVVINSADGRVEWVNSAFTSITGYNFKDVKGKHLGDALKGELTDVGIIEKSRELSRNKQSFEVDLLAYRKDGKPVWLSVINSVILGADGLVDKYIEVLIDITSKKKAETELISAKEEALQLSKAKDMFISVMSHEIRTPLNAVVGMSHLLMEDNPTESQEENLSILKFSAENLLKLINEVLDFAKMDSGNLELEKVKVNLPEMIHNIIASLQYNISGKGIYLKENIDSDVPKFILGDKTRLTQILINLVNNAVKFTETGGVTVELKVIEQSAKDVRIRFAVTDTGIGIAKDKLGTIFESFKQAELNTTRKYGGTGLGLAITKRLIELHDSRIIVDSVLGKGSTFWFTITFKKVDGAEAENTGSADAALNLHALVVDDNQINRLLINKVLKKWGATADFAEDGLQAIQKIESDHSFDVVLMDIHMPVMGGLEATKTLRAKDESYYKQLPIIALTASMLNNQMGEISEAGMNDYVLKPFDPKVLHDKLSKYQKQ</sequence>
<dbReference type="InterPro" id="IPR029016">
    <property type="entry name" value="GAF-like_dom_sf"/>
</dbReference>
<comment type="catalytic activity">
    <reaction evidence="1">
        <text>ATP + protein L-histidine = ADP + protein N-phospho-L-histidine.</text>
        <dbReference type="EC" id="2.7.13.3"/>
    </reaction>
</comment>
<dbReference type="Proteomes" id="UP000429232">
    <property type="component" value="Chromosome"/>
</dbReference>
<dbReference type="GO" id="GO:0000155">
    <property type="term" value="F:phosphorelay sensor kinase activity"/>
    <property type="evidence" value="ECO:0007669"/>
    <property type="project" value="InterPro"/>
</dbReference>
<keyword evidence="3" id="KW-0597">Phosphoprotein</keyword>
<dbReference type="SMART" id="SM00091">
    <property type="entry name" value="PAS"/>
    <property type="match status" value="4"/>
</dbReference>
<dbReference type="InterPro" id="IPR011006">
    <property type="entry name" value="CheY-like_superfamily"/>
</dbReference>
<dbReference type="SUPFAM" id="SSF55781">
    <property type="entry name" value="GAF domain-like"/>
    <property type="match status" value="1"/>
</dbReference>
<dbReference type="KEGG" id="mgik:GO620_011490"/>
<protein>
    <recommendedName>
        <fullName evidence="2">histidine kinase</fullName>
        <ecNumber evidence="2">2.7.13.3</ecNumber>
    </recommendedName>
</protein>
<dbReference type="InterPro" id="IPR005467">
    <property type="entry name" value="His_kinase_dom"/>
</dbReference>
<accession>A0A6I4I114</accession>
<evidence type="ECO:0000256" key="3">
    <source>
        <dbReference type="ARBA" id="ARBA00022553"/>
    </source>
</evidence>
<evidence type="ECO:0000256" key="4">
    <source>
        <dbReference type="ARBA" id="ARBA00022679"/>
    </source>
</evidence>
<dbReference type="CDD" id="cd17546">
    <property type="entry name" value="REC_hyHK_CKI1_RcsC-like"/>
    <property type="match status" value="1"/>
</dbReference>
<name>A0A6I4I114_9SPHI</name>
<dbReference type="InterPro" id="IPR036890">
    <property type="entry name" value="HATPase_C_sf"/>
</dbReference>
<keyword evidence="8" id="KW-1185">Reference proteome</keyword>
<evidence type="ECO:0000256" key="6">
    <source>
        <dbReference type="ARBA" id="ARBA00023012"/>
    </source>
</evidence>
<dbReference type="PRINTS" id="PR00344">
    <property type="entry name" value="BCTRLSENSOR"/>
</dbReference>
<dbReference type="EC" id="2.7.13.3" evidence="2"/>
<dbReference type="PROSITE" id="PS50110">
    <property type="entry name" value="RESPONSE_REGULATORY"/>
    <property type="match status" value="1"/>
</dbReference>
<dbReference type="CDD" id="cd00130">
    <property type="entry name" value="PAS"/>
    <property type="match status" value="4"/>
</dbReference>